<organism evidence="1 2">
    <name type="scientific">Actinorhabdospora filicis</name>
    <dbReference type="NCBI Taxonomy" id="1785913"/>
    <lineage>
        <taxon>Bacteria</taxon>
        <taxon>Bacillati</taxon>
        <taxon>Actinomycetota</taxon>
        <taxon>Actinomycetes</taxon>
        <taxon>Micromonosporales</taxon>
        <taxon>Micromonosporaceae</taxon>
        <taxon>Actinorhabdospora</taxon>
    </lineage>
</organism>
<comment type="caution">
    <text evidence="1">The sequence shown here is derived from an EMBL/GenBank/DDBJ whole genome shotgun (WGS) entry which is preliminary data.</text>
</comment>
<protein>
    <submittedName>
        <fullName evidence="1">Asparaginase</fullName>
    </submittedName>
</protein>
<dbReference type="PANTHER" id="PTHR42110">
    <property type="entry name" value="L-ASPARAGINASE, PUTATIVE (AFU_ORTHOLOGUE AFUA_3G11890)-RELATED"/>
    <property type="match status" value="1"/>
</dbReference>
<accession>A0A9W6SJY0</accession>
<evidence type="ECO:0000313" key="2">
    <source>
        <dbReference type="Proteomes" id="UP001165079"/>
    </source>
</evidence>
<dbReference type="AlphaFoldDB" id="A0A9W6SJY0"/>
<evidence type="ECO:0000313" key="1">
    <source>
        <dbReference type="EMBL" id="GLZ77322.1"/>
    </source>
</evidence>
<proteinExistence type="predicted"/>
<reference evidence="1" key="1">
    <citation type="submission" date="2023-03" db="EMBL/GenBank/DDBJ databases">
        <title>Actinorhabdospora filicis NBRC 111898.</title>
        <authorList>
            <person name="Ichikawa N."/>
            <person name="Sato H."/>
            <person name="Tonouchi N."/>
        </authorList>
    </citation>
    <scope>NUCLEOTIDE SEQUENCE</scope>
    <source>
        <strain evidence="1">NBRC 111898</strain>
    </source>
</reference>
<dbReference type="Proteomes" id="UP001165079">
    <property type="component" value="Unassembled WGS sequence"/>
</dbReference>
<dbReference type="EMBL" id="BSTX01000001">
    <property type="protein sequence ID" value="GLZ77322.1"/>
    <property type="molecule type" value="Genomic_DNA"/>
</dbReference>
<dbReference type="Pfam" id="PF06089">
    <property type="entry name" value="Asparaginase_II"/>
    <property type="match status" value="1"/>
</dbReference>
<name>A0A9W6SJY0_9ACTN</name>
<gene>
    <name evidence="1" type="ORF">Afil01_21290</name>
</gene>
<dbReference type="PANTHER" id="PTHR42110:SF1">
    <property type="entry name" value="L-ASPARAGINASE, PUTATIVE (AFU_ORTHOLOGUE AFUA_3G11890)-RELATED"/>
    <property type="match status" value="1"/>
</dbReference>
<dbReference type="InterPro" id="IPR010349">
    <property type="entry name" value="Asparaginase_II"/>
</dbReference>
<keyword evidence="2" id="KW-1185">Reference proteome</keyword>
<sequence>MIDSERYVSAVVYKGGEVLAEVVRSGFVEGLHRGSLVLVDGRGDIAYAAGDPDGPVFPRSANKPLQAVGMLRAGLPLPAPADLAIAAASHWGEPFHVARVRRILLNAGLTETDLACPRELPVDAASRNAVLAVGGGATRLLMNCSGKHATMLATCVAAGWSTGDYLDFGHPLQKEIARTVTDLIDEPIAASGVDGCGAPLFAFSLTALARSFLGLVEAAPGTHERAVADAMRANPEQVAGTRGHDTRFMRAVPGMLSKVGAEGVWAMAIPGVGALALKIDDGARRAALPVTVAGLARLGVVNEALEKAGESILYGRGVPVGAIRATLP</sequence>